<dbReference type="PRINTS" id="PR00545">
    <property type="entry name" value="RETINOIDXR"/>
</dbReference>
<feature type="region of interest" description="Disordered" evidence="12">
    <location>
        <begin position="602"/>
        <end position="621"/>
    </location>
</feature>
<feature type="region of interest" description="Disordered" evidence="12">
    <location>
        <begin position="159"/>
        <end position="204"/>
    </location>
</feature>
<keyword evidence="10 11" id="KW-0539">Nucleus</keyword>
<dbReference type="PANTHER" id="PTHR24083">
    <property type="entry name" value="NUCLEAR HORMONE RECEPTOR"/>
    <property type="match status" value="1"/>
</dbReference>
<evidence type="ECO:0000259" key="13">
    <source>
        <dbReference type="PROSITE" id="PS51030"/>
    </source>
</evidence>
<evidence type="ECO:0000256" key="8">
    <source>
        <dbReference type="ARBA" id="ARBA00023163"/>
    </source>
</evidence>
<evidence type="ECO:0000256" key="9">
    <source>
        <dbReference type="ARBA" id="ARBA00023170"/>
    </source>
</evidence>
<feature type="domain" description="Nuclear receptor" evidence="13">
    <location>
        <begin position="260"/>
        <end position="335"/>
    </location>
</feature>
<dbReference type="GO" id="GO:0000978">
    <property type="term" value="F:RNA polymerase II cis-regulatory region sequence-specific DNA binding"/>
    <property type="evidence" value="ECO:0007669"/>
    <property type="project" value="InterPro"/>
</dbReference>
<dbReference type="KEGG" id="vde:111250695"/>
<dbReference type="CDD" id="cd06931">
    <property type="entry name" value="NR_LBD_HNF4_like"/>
    <property type="match status" value="1"/>
</dbReference>
<dbReference type="AlphaFoldDB" id="A0A7M7K8K0"/>
<evidence type="ECO:0000256" key="6">
    <source>
        <dbReference type="ARBA" id="ARBA00023015"/>
    </source>
</evidence>
<dbReference type="PRINTS" id="PR00047">
    <property type="entry name" value="STROIDFINGER"/>
</dbReference>
<dbReference type="Pfam" id="PF00104">
    <property type="entry name" value="Hormone_recep"/>
    <property type="match status" value="1"/>
</dbReference>
<keyword evidence="3 11" id="KW-0479">Metal-binding</keyword>
<dbReference type="EnsemblMetazoa" id="XM_022806296">
    <property type="protein sequence ID" value="XP_022662031"/>
    <property type="gene ID" value="LOC111250695"/>
</dbReference>
<dbReference type="OrthoDB" id="8183030at2759"/>
<accession>A0A7M7K8K0</accession>
<dbReference type="InterPro" id="IPR000536">
    <property type="entry name" value="Nucl_hrmn_rcpt_lig-bd"/>
</dbReference>
<evidence type="ECO:0000256" key="3">
    <source>
        <dbReference type="ARBA" id="ARBA00022723"/>
    </source>
</evidence>
<dbReference type="Pfam" id="PF00105">
    <property type="entry name" value="zf-C4"/>
    <property type="match status" value="1"/>
</dbReference>
<evidence type="ECO:0000256" key="7">
    <source>
        <dbReference type="ARBA" id="ARBA00023125"/>
    </source>
</evidence>
<dbReference type="GO" id="GO:0003707">
    <property type="term" value="F:nuclear steroid receptor activity"/>
    <property type="evidence" value="ECO:0007669"/>
    <property type="project" value="InterPro"/>
</dbReference>
<keyword evidence="4 11" id="KW-0863">Zinc-finger</keyword>
<feature type="region of interest" description="Disordered" evidence="12">
    <location>
        <begin position="1"/>
        <end position="23"/>
    </location>
</feature>
<dbReference type="PROSITE" id="PS51030">
    <property type="entry name" value="NUCLEAR_REC_DBD_2"/>
    <property type="match status" value="1"/>
</dbReference>
<dbReference type="InParanoid" id="A0A7M7K8K0"/>
<dbReference type="InterPro" id="IPR013088">
    <property type="entry name" value="Znf_NHR/GATA"/>
</dbReference>
<organism evidence="15 16">
    <name type="scientific">Varroa destructor</name>
    <name type="common">Honeybee mite</name>
    <dbReference type="NCBI Taxonomy" id="109461"/>
    <lineage>
        <taxon>Eukaryota</taxon>
        <taxon>Metazoa</taxon>
        <taxon>Ecdysozoa</taxon>
        <taxon>Arthropoda</taxon>
        <taxon>Chelicerata</taxon>
        <taxon>Arachnida</taxon>
        <taxon>Acari</taxon>
        <taxon>Parasitiformes</taxon>
        <taxon>Mesostigmata</taxon>
        <taxon>Gamasina</taxon>
        <taxon>Dermanyssoidea</taxon>
        <taxon>Varroidae</taxon>
        <taxon>Varroa</taxon>
    </lineage>
</organism>
<keyword evidence="8 11" id="KW-0804">Transcription</keyword>
<dbReference type="GO" id="GO:0008270">
    <property type="term" value="F:zinc ion binding"/>
    <property type="evidence" value="ECO:0007669"/>
    <property type="project" value="UniProtKB-KW"/>
</dbReference>
<dbReference type="InterPro" id="IPR001628">
    <property type="entry name" value="Znf_hrmn_rcpt"/>
</dbReference>
<evidence type="ECO:0000256" key="12">
    <source>
        <dbReference type="SAM" id="MobiDB-lite"/>
    </source>
</evidence>
<keyword evidence="9 11" id="KW-0675">Receptor</keyword>
<dbReference type="SMART" id="SM00399">
    <property type="entry name" value="ZnF_C4"/>
    <property type="match status" value="1"/>
</dbReference>
<dbReference type="InterPro" id="IPR050274">
    <property type="entry name" value="Nuclear_hormone_rcpt_NR2"/>
</dbReference>
<feature type="compositionally biased region" description="Low complexity" evidence="12">
    <location>
        <begin position="188"/>
        <end position="199"/>
    </location>
</feature>
<dbReference type="InterPro" id="IPR000003">
    <property type="entry name" value="Retinoid-X_rcpt/HNF4"/>
</dbReference>
<dbReference type="RefSeq" id="XP_022662031.1">
    <property type="nucleotide sequence ID" value="XM_022806296.1"/>
</dbReference>
<dbReference type="Proteomes" id="UP000594260">
    <property type="component" value="Unplaced"/>
</dbReference>
<dbReference type="CDD" id="cd06960">
    <property type="entry name" value="NR_DBD_HNF4A"/>
    <property type="match status" value="1"/>
</dbReference>
<dbReference type="SMART" id="SM00430">
    <property type="entry name" value="HOLI"/>
    <property type="match status" value="1"/>
</dbReference>
<dbReference type="InterPro" id="IPR035500">
    <property type="entry name" value="NHR-like_dom_sf"/>
</dbReference>
<dbReference type="SUPFAM" id="SSF48508">
    <property type="entry name" value="Nuclear receptor ligand-binding domain"/>
    <property type="match status" value="1"/>
</dbReference>
<reference evidence="15" key="1">
    <citation type="submission" date="2021-01" db="UniProtKB">
        <authorList>
            <consortium name="EnsemblMetazoa"/>
        </authorList>
    </citation>
    <scope>IDENTIFICATION</scope>
</reference>
<dbReference type="InterPro" id="IPR049636">
    <property type="entry name" value="HNF4-like_DBD"/>
</dbReference>
<dbReference type="InterPro" id="IPR001723">
    <property type="entry name" value="Nuclear_hrmn_rcpt"/>
</dbReference>
<evidence type="ECO:0000256" key="5">
    <source>
        <dbReference type="ARBA" id="ARBA00022833"/>
    </source>
</evidence>
<proteinExistence type="inferred from homology"/>
<dbReference type="Gene3D" id="3.30.50.10">
    <property type="entry name" value="Erythroid Transcription Factor GATA-1, subunit A"/>
    <property type="match status" value="1"/>
</dbReference>
<evidence type="ECO:0000256" key="11">
    <source>
        <dbReference type="RuleBase" id="RU004334"/>
    </source>
</evidence>
<keyword evidence="16" id="KW-1185">Reference proteome</keyword>
<dbReference type="InterPro" id="IPR049635">
    <property type="entry name" value="HNF4_LBD"/>
</dbReference>
<dbReference type="GO" id="GO:0005634">
    <property type="term" value="C:nucleus"/>
    <property type="evidence" value="ECO:0007669"/>
    <property type="project" value="UniProtKB-SubCell"/>
</dbReference>
<dbReference type="FunFam" id="1.10.565.10:FF:000026">
    <property type="entry name" value="Hepatocyte nuclear factor 4"/>
    <property type="match status" value="1"/>
</dbReference>
<dbReference type="FunFam" id="3.30.50.10:FF:000012">
    <property type="entry name" value="Hepatocyte nuclear factor 4, alpha"/>
    <property type="match status" value="1"/>
</dbReference>
<sequence length="669" mass="73185">MSTTEFRGSPHTSVYLAPTNTTTESATQIQPLLPAVKNGQKWCLADLKNDPRWSEFNRLAISTSTGNGPGGGPLTSPTLATSRDPRFGLPEPFGYDQLCSGPYQLQPRQLLSVQQQEASSNNEAAISREMEGYQKYSNVRGAAQPFGVRHFRPDDERERLRELGGSPPHMGPQTTINSRAGHLDDTSGGHTSSEGGSSPEHWDYKRSIGVSNASIKDEAEQLAAATYGVANNPISTSGSPVSAQSVTGTSGSVPTAHGGSSYCAICGDRATGKHYGASSCDGCKGFFRRSVRKNHVYSCRFDRNCVVDKDKRNQCRYCRLKKCFRAGMRKEAVQNERDRISCRRQSYEDTQALANQGLLTLQSLVHADVFSRSQQTPGGGYGDSEQHNMQTKKIAKLEDICNSMKQQLLGLVDWAKSLPCFLELQLDDQVALLRAHAGEHLVLGVARRSLPVKDVLLLGNDFLMPRNAMQDAELSVISERIIDELIHPMREIRVDDTEFACLKAIVFFDPNARGLHEPNKIKALRYQVQTALEDYTNDRQYESRGRLVQMVLLLPTLQSVTWQMIEMIQMAKSVGKTRVDSLLQEMLLGGMVGPTTYHYQEDSTNTAAGNSATGGNANGYGPPLDPCMSSPHIAQTMSQHMQQSGLQVSPMDTSGAGTSVGPQQAAAEC</sequence>
<evidence type="ECO:0000256" key="4">
    <source>
        <dbReference type="ARBA" id="ARBA00022771"/>
    </source>
</evidence>
<feature type="region of interest" description="Disordered" evidence="12">
    <location>
        <begin position="647"/>
        <end position="669"/>
    </location>
</feature>
<dbReference type="PROSITE" id="PS51843">
    <property type="entry name" value="NR_LBD"/>
    <property type="match status" value="1"/>
</dbReference>
<comment type="subcellular location">
    <subcellularLocation>
        <location evidence="1 11">Nucleus</location>
    </subcellularLocation>
</comment>
<dbReference type="PRINTS" id="PR00398">
    <property type="entry name" value="STRDHORMONER"/>
</dbReference>
<dbReference type="CTD" id="44544"/>
<evidence type="ECO:0000313" key="15">
    <source>
        <dbReference type="EnsemblMetazoa" id="XP_022662031"/>
    </source>
</evidence>
<dbReference type="PROSITE" id="PS00031">
    <property type="entry name" value="NUCLEAR_REC_DBD_1"/>
    <property type="match status" value="1"/>
</dbReference>
<dbReference type="GeneID" id="111250695"/>
<comment type="similarity">
    <text evidence="2">Belongs to the nuclear hormone receptor family. NR2 subfamily.</text>
</comment>
<protein>
    <submittedName>
        <fullName evidence="15">Uncharacterized protein</fullName>
    </submittedName>
</protein>
<feature type="domain" description="NR LBD" evidence="14">
    <location>
        <begin position="345"/>
        <end position="590"/>
    </location>
</feature>
<name>A0A7M7K8K0_VARDE</name>
<keyword evidence="7 11" id="KW-0238">DNA-binding</keyword>
<feature type="compositionally biased region" description="Polar residues" evidence="12">
    <location>
        <begin position="647"/>
        <end position="662"/>
    </location>
</feature>
<evidence type="ECO:0000259" key="14">
    <source>
        <dbReference type="PROSITE" id="PS51843"/>
    </source>
</evidence>
<evidence type="ECO:0000256" key="2">
    <source>
        <dbReference type="ARBA" id="ARBA00006421"/>
    </source>
</evidence>
<keyword evidence="5 11" id="KW-0862">Zinc</keyword>
<evidence type="ECO:0000256" key="10">
    <source>
        <dbReference type="ARBA" id="ARBA00023242"/>
    </source>
</evidence>
<keyword evidence="6 11" id="KW-0805">Transcription regulation</keyword>
<dbReference type="Gene3D" id="1.10.565.10">
    <property type="entry name" value="Retinoid X Receptor"/>
    <property type="match status" value="1"/>
</dbReference>
<feature type="compositionally biased region" description="Low complexity" evidence="12">
    <location>
        <begin position="603"/>
        <end position="615"/>
    </location>
</feature>
<evidence type="ECO:0000256" key="1">
    <source>
        <dbReference type="ARBA" id="ARBA00004123"/>
    </source>
</evidence>
<evidence type="ECO:0000313" key="16">
    <source>
        <dbReference type="Proteomes" id="UP000594260"/>
    </source>
</evidence>
<dbReference type="SUPFAM" id="SSF57716">
    <property type="entry name" value="Glucocorticoid receptor-like (DNA-binding domain)"/>
    <property type="match status" value="1"/>
</dbReference>